<dbReference type="EMBL" id="BONR01000004">
    <property type="protein sequence ID" value="GIG55252.1"/>
    <property type="molecule type" value="Genomic_DNA"/>
</dbReference>
<evidence type="ECO:0000259" key="7">
    <source>
        <dbReference type="PROSITE" id="PS50110"/>
    </source>
</evidence>
<dbReference type="Gene3D" id="3.40.50.2300">
    <property type="match status" value="1"/>
</dbReference>
<evidence type="ECO:0000256" key="4">
    <source>
        <dbReference type="ARBA" id="ARBA00023125"/>
    </source>
</evidence>
<dbReference type="SUPFAM" id="SSF52172">
    <property type="entry name" value="CheY-like"/>
    <property type="match status" value="1"/>
</dbReference>
<evidence type="ECO:0000256" key="2">
    <source>
        <dbReference type="ARBA" id="ARBA00023012"/>
    </source>
</evidence>
<evidence type="ECO:0000313" key="9">
    <source>
        <dbReference type="Proteomes" id="UP000652354"/>
    </source>
</evidence>
<dbReference type="AlphaFoldDB" id="A0A919Q2W8"/>
<dbReference type="GO" id="GO:0003677">
    <property type="term" value="F:DNA binding"/>
    <property type="evidence" value="ECO:0007669"/>
    <property type="project" value="UniProtKB-KW"/>
</dbReference>
<dbReference type="InterPro" id="IPR050595">
    <property type="entry name" value="Bact_response_regulator"/>
</dbReference>
<comment type="caution">
    <text evidence="8">The sequence shown here is derived from an EMBL/GenBank/DDBJ whole genome shotgun (WGS) entry which is preliminary data.</text>
</comment>
<sequence length="121" mass="13429">MAKVIVIEDDPDISLLVSHKLRSSGHDVEVETDGQAGLAAVRSVKPELVILDWMMPRMNGIEVCEAMRADPELAEIPVLMLTAKAQEIDLERAYGVGVDEYIQKPFSTRELVVRVERLLSA</sequence>
<organism evidence="8 9">
    <name type="scientific">Demequina activiva</name>
    <dbReference type="NCBI Taxonomy" id="1582364"/>
    <lineage>
        <taxon>Bacteria</taxon>
        <taxon>Bacillati</taxon>
        <taxon>Actinomycetota</taxon>
        <taxon>Actinomycetes</taxon>
        <taxon>Micrococcales</taxon>
        <taxon>Demequinaceae</taxon>
        <taxon>Demequina</taxon>
    </lineage>
</organism>
<feature type="domain" description="Response regulatory" evidence="7">
    <location>
        <begin position="3"/>
        <end position="119"/>
    </location>
</feature>
<evidence type="ECO:0000256" key="5">
    <source>
        <dbReference type="ARBA" id="ARBA00023163"/>
    </source>
</evidence>
<dbReference type="PROSITE" id="PS50110">
    <property type="entry name" value="RESPONSE_REGULATORY"/>
    <property type="match status" value="1"/>
</dbReference>
<dbReference type="Pfam" id="PF00072">
    <property type="entry name" value="Response_reg"/>
    <property type="match status" value="1"/>
</dbReference>
<keyword evidence="5" id="KW-0804">Transcription</keyword>
<feature type="modified residue" description="4-aspartylphosphate" evidence="6">
    <location>
        <position position="52"/>
    </location>
</feature>
<evidence type="ECO:0000313" key="8">
    <source>
        <dbReference type="EMBL" id="GIG55252.1"/>
    </source>
</evidence>
<reference evidence="8" key="1">
    <citation type="submission" date="2021-01" db="EMBL/GenBank/DDBJ databases">
        <title>Whole genome shotgun sequence of Demequina activiva NBRC 110675.</title>
        <authorList>
            <person name="Komaki H."/>
            <person name="Tamura T."/>
        </authorList>
    </citation>
    <scope>NUCLEOTIDE SEQUENCE</scope>
    <source>
        <strain evidence="8">NBRC 110675</strain>
    </source>
</reference>
<dbReference type="Proteomes" id="UP000652354">
    <property type="component" value="Unassembled WGS sequence"/>
</dbReference>
<keyword evidence="9" id="KW-1185">Reference proteome</keyword>
<accession>A0A919Q2W8</accession>
<keyword evidence="4" id="KW-0238">DNA-binding</keyword>
<evidence type="ECO:0000256" key="3">
    <source>
        <dbReference type="ARBA" id="ARBA00023015"/>
    </source>
</evidence>
<gene>
    <name evidence="8" type="ORF">Dac01nite_20040</name>
</gene>
<dbReference type="InterPro" id="IPR011006">
    <property type="entry name" value="CheY-like_superfamily"/>
</dbReference>
<keyword evidence="1 6" id="KW-0597">Phosphoprotein</keyword>
<name>A0A919Q2W8_9MICO</name>
<keyword evidence="2" id="KW-0902">Two-component regulatory system</keyword>
<dbReference type="SMART" id="SM00448">
    <property type="entry name" value="REC"/>
    <property type="match status" value="1"/>
</dbReference>
<dbReference type="PANTHER" id="PTHR44591:SF3">
    <property type="entry name" value="RESPONSE REGULATORY DOMAIN-CONTAINING PROTEIN"/>
    <property type="match status" value="1"/>
</dbReference>
<proteinExistence type="predicted"/>
<evidence type="ECO:0000256" key="1">
    <source>
        <dbReference type="ARBA" id="ARBA00022553"/>
    </source>
</evidence>
<dbReference type="PANTHER" id="PTHR44591">
    <property type="entry name" value="STRESS RESPONSE REGULATOR PROTEIN 1"/>
    <property type="match status" value="1"/>
</dbReference>
<dbReference type="FunFam" id="3.40.50.2300:FF:000001">
    <property type="entry name" value="DNA-binding response regulator PhoB"/>
    <property type="match status" value="1"/>
</dbReference>
<dbReference type="GO" id="GO:0000160">
    <property type="term" value="P:phosphorelay signal transduction system"/>
    <property type="evidence" value="ECO:0007669"/>
    <property type="project" value="UniProtKB-KW"/>
</dbReference>
<keyword evidence="3" id="KW-0805">Transcription regulation</keyword>
<dbReference type="RefSeq" id="WP_239066611.1">
    <property type="nucleotide sequence ID" value="NZ_BONR01000004.1"/>
</dbReference>
<protein>
    <recommendedName>
        <fullName evidence="7">Response regulatory domain-containing protein</fullName>
    </recommendedName>
</protein>
<evidence type="ECO:0000256" key="6">
    <source>
        <dbReference type="PROSITE-ProRule" id="PRU00169"/>
    </source>
</evidence>
<dbReference type="InterPro" id="IPR001789">
    <property type="entry name" value="Sig_transdc_resp-reg_receiver"/>
</dbReference>